<feature type="coiled-coil region" evidence="1">
    <location>
        <begin position="37"/>
        <end position="151"/>
    </location>
</feature>
<feature type="non-terminal residue" evidence="3">
    <location>
        <position position="217"/>
    </location>
</feature>
<feature type="compositionally biased region" description="Low complexity" evidence="2">
    <location>
        <begin position="199"/>
        <end position="208"/>
    </location>
</feature>
<dbReference type="EMBL" id="UOGI01000283">
    <property type="protein sequence ID" value="VAX34273.1"/>
    <property type="molecule type" value="Genomic_DNA"/>
</dbReference>
<protein>
    <recommendedName>
        <fullName evidence="4">DUF2130 domain-containing protein</fullName>
    </recommendedName>
</protein>
<reference evidence="3" key="1">
    <citation type="submission" date="2018-06" db="EMBL/GenBank/DDBJ databases">
        <authorList>
            <person name="Zhirakovskaya E."/>
        </authorList>
    </citation>
    <scope>NUCLEOTIDE SEQUENCE</scope>
</reference>
<evidence type="ECO:0008006" key="4">
    <source>
        <dbReference type="Google" id="ProtNLM"/>
    </source>
</evidence>
<evidence type="ECO:0000256" key="2">
    <source>
        <dbReference type="SAM" id="MobiDB-lite"/>
    </source>
</evidence>
<gene>
    <name evidence="3" type="ORF">MNBD_NITROSPIRAE03-1643</name>
</gene>
<accession>A0A3B1DBR4</accession>
<evidence type="ECO:0000313" key="3">
    <source>
        <dbReference type="EMBL" id="VAX34273.1"/>
    </source>
</evidence>
<feature type="region of interest" description="Disordered" evidence="2">
    <location>
        <begin position="194"/>
        <end position="217"/>
    </location>
</feature>
<organism evidence="3">
    <name type="scientific">hydrothermal vent metagenome</name>
    <dbReference type="NCBI Taxonomy" id="652676"/>
    <lineage>
        <taxon>unclassified sequences</taxon>
        <taxon>metagenomes</taxon>
        <taxon>ecological metagenomes</taxon>
    </lineage>
</organism>
<dbReference type="InterPro" id="IPR019219">
    <property type="entry name" value="DUF2130"/>
</dbReference>
<dbReference type="Pfam" id="PF09903">
    <property type="entry name" value="DUF2130"/>
    <property type="match status" value="1"/>
</dbReference>
<proteinExistence type="predicted"/>
<name>A0A3B1DBR4_9ZZZZ</name>
<keyword evidence="1" id="KW-0175">Coiled coil</keyword>
<sequence length="217" mass="24939">MTEPTITCPKCRTEIKLTESLAAPLIEATRRQFEQQLAQKDSDIAQREQAIRKKEKQLAETKNKLDEQVASQVEEQLKKDRARISTEEARKAKLAVSTDLEQKTRALADLEEVLKIRNEKLAEAQKAQAELIRKQRELDDARREMDLTIEKRVQEGLTATREQAKKEAEEGLKLKVAEKDQTIASMQKKIEELKHRAEQGSQQLQGEVQELELEDLL</sequence>
<evidence type="ECO:0000256" key="1">
    <source>
        <dbReference type="SAM" id="Coils"/>
    </source>
</evidence>
<dbReference type="AlphaFoldDB" id="A0A3B1DBR4"/>